<protein>
    <recommendedName>
        <fullName evidence="2">CCHC-type domain-containing protein</fullName>
    </recommendedName>
</protein>
<feature type="compositionally biased region" description="Basic and acidic residues" evidence="1">
    <location>
        <begin position="509"/>
        <end position="525"/>
    </location>
</feature>
<feature type="compositionally biased region" description="Basic and acidic residues" evidence="1">
    <location>
        <begin position="161"/>
        <end position="170"/>
    </location>
</feature>
<dbReference type="EMBL" id="CP055901">
    <property type="protein sequence ID" value="QKX61325.1"/>
    <property type="molecule type" value="Genomic_DNA"/>
</dbReference>
<proteinExistence type="predicted"/>
<feature type="domain" description="CCHC-type" evidence="2">
    <location>
        <begin position="387"/>
        <end position="403"/>
    </location>
</feature>
<feature type="compositionally biased region" description="Basic and acidic residues" evidence="1">
    <location>
        <begin position="563"/>
        <end position="573"/>
    </location>
</feature>
<dbReference type="Gene3D" id="4.10.60.10">
    <property type="entry name" value="Zinc finger, CCHC-type"/>
    <property type="match status" value="1"/>
</dbReference>
<evidence type="ECO:0000313" key="4">
    <source>
        <dbReference type="Proteomes" id="UP000509510"/>
    </source>
</evidence>
<dbReference type="GO" id="GO:0003676">
    <property type="term" value="F:nucleic acid binding"/>
    <property type="evidence" value="ECO:0007669"/>
    <property type="project" value="InterPro"/>
</dbReference>
<keyword evidence="4" id="KW-1185">Reference proteome</keyword>
<evidence type="ECO:0000313" key="3">
    <source>
        <dbReference type="EMBL" id="QKX61325.1"/>
    </source>
</evidence>
<dbReference type="GO" id="GO:0008270">
    <property type="term" value="F:zinc ion binding"/>
    <property type="evidence" value="ECO:0007669"/>
    <property type="project" value="InterPro"/>
</dbReference>
<feature type="compositionally biased region" description="Low complexity" evidence="1">
    <location>
        <begin position="19"/>
        <end position="31"/>
    </location>
</feature>
<dbReference type="SUPFAM" id="SSF57756">
    <property type="entry name" value="Retrovirus zinc finger-like domains"/>
    <property type="match status" value="1"/>
</dbReference>
<name>A0A7H8R6V3_TALRU</name>
<dbReference type="InterPro" id="IPR001878">
    <property type="entry name" value="Znf_CCHC"/>
</dbReference>
<dbReference type="SMART" id="SM00343">
    <property type="entry name" value="ZnF_C2HC"/>
    <property type="match status" value="4"/>
</dbReference>
<organism evidence="3 4">
    <name type="scientific">Talaromyces rugulosus</name>
    <name type="common">Penicillium rugulosum</name>
    <dbReference type="NCBI Taxonomy" id="121627"/>
    <lineage>
        <taxon>Eukaryota</taxon>
        <taxon>Fungi</taxon>
        <taxon>Dikarya</taxon>
        <taxon>Ascomycota</taxon>
        <taxon>Pezizomycotina</taxon>
        <taxon>Eurotiomycetes</taxon>
        <taxon>Eurotiomycetidae</taxon>
        <taxon>Eurotiales</taxon>
        <taxon>Trichocomaceae</taxon>
        <taxon>Talaromyces</taxon>
        <taxon>Talaromyces sect. Islandici</taxon>
    </lineage>
</organism>
<gene>
    <name evidence="3" type="ORF">TRUGW13939_08473</name>
</gene>
<dbReference type="GeneID" id="55995962"/>
<feature type="compositionally biased region" description="Basic residues" evidence="1">
    <location>
        <begin position="34"/>
        <end position="47"/>
    </location>
</feature>
<dbReference type="RefSeq" id="XP_035347500.1">
    <property type="nucleotide sequence ID" value="XM_035491607.1"/>
</dbReference>
<feature type="domain" description="CCHC-type" evidence="2">
    <location>
        <begin position="326"/>
        <end position="342"/>
    </location>
</feature>
<evidence type="ECO:0000259" key="2">
    <source>
        <dbReference type="SMART" id="SM00343"/>
    </source>
</evidence>
<feature type="region of interest" description="Disordered" evidence="1">
    <location>
        <begin position="1"/>
        <end position="170"/>
    </location>
</feature>
<reference evidence="4" key="1">
    <citation type="submission" date="2020-06" db="EMBL/GenBank/DDBJ databases">
        <title>A chromosome-scale genome assembly of Talaromyces rugulosus W13939.</title>
        <authorList>
            <person name="Wang B."/>
            <person name="Guo L."/>
            <person name="Ye K."/>
            <person name="Wang L."/>
        </authorList>
    </citation>
    <scope>NUCLEOTIDE SEQUENCE [LARGE SCALE GENOMIC DNA]</scope>
    <source>
        <strain evidence="4">W13939</strain>
    </source>
</reference>
<dbReference type="AlphaFoldDB" id="A0A7H8R6V3"/>
<dbReference type="KEGG" id="trg:TRUGW13939_08473"/>
<feature type="region of interest" description="Disordered" evidence="1">
    <location>
        <begin position="427"/>
        <end position="573"/>
    </location>
</feature>
<feature type="domain" description="CCHC-type" evidence="2">
    <location>
        <begin position="288"/>
        <end position="304"/>
    </location>
</feature>
<feature type="domain" description="CCHC-type" evidence="2">
    <location>
        <begin position="352"/>
        <end position="368"/>
    </location>
</feature>
<feature type="compositionally biased region" description="Low complexity" evidence="1">
    <location>
        <begin position="75"/>
        <end position="88"/>
    </location>
</feature>
<dbReference type="Proteomes" id="UP000509510">
    <property type="component" value="Chromosome IV"/>
</dbReference>
<evidence type="ECO:0000256" key="1">
    <source>
        <dbReference type="SAM" id="MobiDB-lite"/>
    </source>
</evidence>
<accession>A0A7H8R6V3</accession>
<sequence length="573" mass="62469">MPGSSDDERDSRTAAVGVSRSQSNSSASASQTRPKNRATRKKTKNPAKKNLQDVIPRGGTFTTTPLDVDQEDATSSSESHSSNSENENANGATKPTQNKAAINWNQASRSAIRTTLGKRKTPSVPAQDKTAFDAVNDKYFRSRSASESEDEAQENQPVKISNEHQDEDDHSKTYFVYDSEGSESGEVSEGGDSVMLNIGHPSVENDTLGDSEAAALSNGSALTKDGGHAPKDSFSYRSKAAALADFTSRYKVVPAVLADLKPKDLQIQARYFFIDRNINDIDLSMPISCTECLEKGHLAFICPTKECLNCGAWDLHEDRLCPTVRRCQKCREVGHDVEDCQSLLKSSAAETPCEYCGSDTHLELDCDKLWKFPRQQPLDGPIKVSISCSYCTNKNHLLGDCPSKKVPTTSSTFSIKAYEPSTITNLNSILGPRKADQTGMRIRGRGDQPQPAQDDDNMLALHNPQAQRPQGGRGKIQIKGLGQDRSFGGGPPPLPREPPPPGPPPFQPRDYRDRGQAYNPRERSRSPKLPLKPFGVHSQGNRKPGPPPWATRGGGGGGRGRGRGRDQYRPGRP</sequence>
<feature type="compositionally biased region" description="Polar residues" evidence="1">
    <location>
        <begin position="89"/>
        <end position="113"/>
    </location>
</feature>
<dbReference type="InterPro" id="IPR036875">
    <property type="entry name" value="Znf_CCHC_sf"/>
</dbReference>
<feature type="compositionally biased region" description="Pro residues" evidence="1">
    <location>
        <begin position="490"/>
        <end position="507"/>
    </location>
</feature>
<dbReference type="OrthoDB" id="7608935at2759"/>
<feature type="compositionally biased region" description="Basic and acidic residues" evidence="1">
    <location>
        <begin position="135"/>
        <end position="146"/>
    </location>
</feature>